<feature type="domain" description="HTH merR-type" evidence="5">
    <location>
        <begin position="4"/>
        <end position="73"/>
    </location>
</feature>
<evidence type="ECO:0000256" key="4">
    <source>
        <dbReference type="SAM" id="Coils"/>
    </source>
</evidence>
<dbReference type="Pfam" id="PF09278">
    <property type="entry name" value="MerR-DNA-bind"/>
    <property type="match status" value="1"/>
</dbReference>
<dbReference type="GO" id="GO:0003700">
    <property type="term" value="F:DNA-binding transcription factor activity"/>
    <property type="evidence" value="ECO:0007669"/>
    <property type="project" value="InterPro"/>
</dbReference>
<keyword evidence="2" id="KW-0238">DNA-binding</keyword>
<dbReference type="SMART" id="SM00422">
    <property type="entry name" value="HTH_MERR"/>
    <property type="match status" value="1"/>
</dbReference>
<dbReference type="RefSeq" id="WP_058483203.1">
    <property type="nucleotide sequence ID" value="NZ_CAAAII010000005.1"/>
</dbReference>
<dbReference type="PROSITE" id="PS50937">
    <property type="entry name" value="HTH_MERR_2"/>
    <property type="match status" value="1"/>
</dbReference>
<evidence type="ECO:0000313" key="7">
    <source>
        <dbReference type="Proteomes" id="UP000054877"/>
    </source>
</evidence>
<evidence type="ECO:0000256" key="3">
    <source>
        <dbReference type="ARBA" id="ARBA00023163"/>
    </source>
</evidence>
<sequence length="135" mass="15248">MALALTIGQVASLAGVSHDTIRLYERYGLIEEPPRAANGYRQYSMEAVDKLRFIQRVKTMGFTLKEIQKLLSIHHSPKQSCGEVKSKAQQKLAHIAEKIQELKRLEKALKALVSDCETRQPDELCPIFISLKQKG</sequence>
<dbReference type="PANTHER" id="PTHR30204:SF94">
    <property type="entry name" value="HEAVY METAL-DEPENDENT TRANSCRIPTIONAL REGULATOR HI_0293-RELATED"/>
    <property type="match status" value="1"/>
</dbReference>
<dbReference type="CDD" id="cd04770">
    <property type="entry name" value="HTH_HMRTR"/>
    <property type="match status" value="1"/>
</dbReference>
<protein>
    <submittedName>
        <fullName evidence="6">Transcriptional regulator, MerR family</fullName>
    </submittedName>
</protein>
<dbReference type="Pfam" id="PF00376">
    <property type="entry name" value="MerR"/>
    <property type="match status" value="1"/>
</dbReference>
<dbReference type="PANTHER" id="PTHR30204">
    <property type="entry name" value="REDOX-CYCLING DRUG-SENSING TRANSCRIPTIONAL ACTIVATOR SOXR"/>
    <property type="match status" value="1"/>
</dbReference>
<keyword evidence="7" id="KW-1185">Reference proteome</keyword>
<dbReference type="Proteomes" id="UP000054877">
    <property type="component" value="Unassembled WGS sequence"/>
</dbReference>
<dbReference type="GO" id="GO:0003677">
    <property type="term" value="F:DNA binding"/>
    <property type="evidence" value="ECO:0007669"/>
    <property type="project" value="UniProtKB-KW"/>
</dbReference>
<dbReference type="InterPro" id="IPR000551">
    <property type="entry name" value="MerR-type_HTH_dom"/>
</dbReference>
<dbReference type="PRINTS" id="PR00040">
    <property type="entry name" value="HTHMERR"/>
</dbReference>
<organism evidence="6 7">
    <name type="scientific">Legionella spiritensis</name>
    <dbReference type="NCBI Taxonomy" id="452"/>
    <lineage>
        <taxon>Bacteria</taxon>
        <taxon>Pseudomonadati</taxon>
        <taxon>Pseudomonadota</taxon>
        <taxon>Gammaproteobacteria</taxon>
        <taxon>Legionellales</taxon>
        <taxon>Legionellaceae</taxon>
        <taxon>Legionella</taxon>
    </lineage>
</organism>
<evidence type="ECO:0000259" key="5">
    <source>
        <dbReference type="PROSITE" id="PS50937"/>
    </source>
</evidence>
<keyword evidence="3" id="KW-0804">Transcription</keyword>
<feature type="coiled-coil region" evidence="4">
    <location>
        <begin position="85"/>
        <end position="115"/>
    </location>
</feature>
<proteinExistence type="predicted"/>
<dbReference type="InterPro" id="IPR009061">
    <property type="entry name" value="DNA-bd_dom_put_sf"/>
</dbReference>
<dbReference type="PATRIC" id="fig|452.5.peg.1412"/>
<keyword evidence="1" id="KW-0805">Transcription regulation</keyword>
<evidence type="ECO:0000256" key="1">
    <source>
        <dbReference type="ARBA" id="ARBA00023015"/>
    </source>
</evidence>
<dbReference type="Gene3D" id="1.10.1660.10">
    <property type="match status" value="1"/>
</dbReference>
<dbReference type="OrthoDB" id="9808480at2"/>
<evidence type="ECO:0000256" key="2">
    <source>
        <dbReference type="ARBA" id="ARBA00023125"/>
    </source>
</evidence>
<dbReference type="AlphaFoldDB" id="A0A0W0Z6C4"/>
<evidence type="ECO:0000313" key="6">
    <source>
        <dbReference type="EMBL" id="KTD64478.1"/>
    </source>
</evidence>
<keyword evidence="4" id="KW-0175">Coiled coil</keyword>
<dbReference type="InterPro" id="IPR015358">
    <property type="entry name" value="Tscrpt_reg_MerR_DNA-bd"/>
</dbReference>
<comment type="caution">
    <text evidence="6">The sequence shown here is derived from an EMBL/GenBank/DDBJ whole genome shotgun (WGS) entry which is preliminary data.</text>
</comment>
<dbReference type="SUPFAM" id="SSF46955">
    <property type="entry name" value="Putative DNA-binding domain"/>
    <property type="match status" value="1"/>
</dbReference>
<name>A0A0W0Z6C4_LEGSP</name>
<dbReference type="EMBL" id="LNYX01000013">
    <property type="protein sequence ID" value="KTD64478.1"/>
    <property type="molecule type" value="Genomic_DNA"/>
</dbReference>
<reference evidence="6 7" key="1">
    <citation type="submission" date="2015-11" db="EMBL/GenBank/DDBJ databases">
        <title>Genomic analysis of 38 Legionella species identifies large and diverse effector repertoires.</title>
        <authorList>
            <person name="Burstein D."/>
            <person name="Amaro F."/>
            <person name="Zusman T."/>
            <person name="Lifshitz Z."/>
            <person name="Cohen O."/>
            <person name="Gilbert J.A."/>
            <person name="Pupko T."/>
            <person name="Shuman H.A."/>
            <person name="Segal G."/>
        </authorList>
    </citation>
    <scope>NUCLEOTIDE SEQUENCE [LARGE SCALE GENOMIC DNA]</scope>
    <source>
        <strain evidence="6 7">Mt.St.Helens-9</strain>
    </source>
</reference>
<dbReference type="PROSITE" id="PS00552">
    <property type="entry name" value="HTH_MERR_1"/>
    <property type="match status" value="1"/>
</dbReference>
<accession>A0A0W0Z6C4</accession>
<dbReference type="STRING" id="452.Lspi_1285"/>
<gene>
    <name evidence="6" type="ORF">Lspi_1285</name>
</gene>
<dbReference type="InterPro" id="IPR047057">
    <property type="entry name" value="MerR_fam"/>
</dbReference>